<dbReference type="Pfam" id="PF00551">
    <property type="entry name" value="Formyl_trans_N"/>
    <property type="match status" value="1"/>
</dbReference>
<comment type="function">
    <text evidence="3">Catalyzes the hydrolysis of 10-formyltetrahydrofolate (formyl-FH4) to formate and tetrahydrofolate (FH4).</text>
</comment>
<dbReference type="InterPro" id="IPR041729">
    <property type="entry name" value="Formyl-FH4-Hydrolase_C"/>
</dbReference>
<organism evidence="6 7">
    <name type="scientific">Dolichospermum planctonicum CS-1226</name>
    <dbReference type="NCBI Taxonomy" id="3021751"/>
    <lineage>
        <taxon>Bacteria</taxon>
        <taxon>Bacillati</taxon>
        <taxon>Cyanobacteriota</taxon>
        <taxon>Cyanophyceae</taxon>
        <taxon>Nostocales</taxon>
        <taxon>Aphanizomenonaceae</taxon>
        <taxon>Dolichospermum</taxon>
        <taxon>Dolichospermum planctonicum</taxon>
    </lineage>
</organism>
<sequence>MTKQTAILLISCPDQRGLVAKFANFIYANGGNITHADQHTDFEAGLFLNRIEWQLKGFNLPKDLIAPAFNAIAQPLNAKWELHFSDTLPRIAIWVSRQDHCLLDLIWRHRAKEFHAEIPLIMSNHPDLQPIVEQFGIDYHYLPITKDNKQEQEIKQLELLHEYKIDLVVLAKYMQIVSADFIAKFPQIINIHHSFLPAFIGANPYHRAFERGVKIIGATAHYATPELDAGPIIEQDVVRVSHRDEVNDLIRKGKDLERIVLARAVRLHLQNRVLVYGNRTVVFE</sequence>
<protein>
    <recommendedName>
        <fullName evidence="3 4">Formyltetrahydrofolate deformylase</fullName>
        <ecNumber evidence="3 4">3.5.1.10</ecNumber>
    </recommendedName>
    <alternativeName>
        <fullName evidence="3">Formyl-FH(4) hydrolase</fullName>
    </alternativeName>
</protein>
<dbReference type="CDD" id="cd08648">
    <property type="entry name" value="FMT_core_Formyl-FH4-Hydrolase_C"/>
    <property type="match status" value="1"/>
</dbReference>
<dbReference type="NCBIfam" id="TIGR00655">
    <property type="entry name" value="PurU"/>
    <property type="match status" value="1"/>
</dbReference>
<evidence type="ECO:0000256" key="1">
    <source>
        <dbReference type="ARBA" id="ARBA00022563"/>
    </source>
</evidence>
<keyword evidence="3" id="KW-0658">Purine biosynthesis</keyword>
<dbReference type="Proteomes" id="UP001211249">
    <property type="component" value="Unassembled WGS sequence"/>
</dbReference>
<keyword evidence="7" id="KW-1185">Reference proteome</keyword>
<name>A0ABT5ALH4_9CYAN</name>
<comment type="pathway">
    <text evidence="3">Purine metabolism; IMP biosynthesis via de novo pathway; formate from 10-formyl-5,6,7,8-tetrahydrofolate: step 1/1.</text>
</comment>
<dbReference type="InterPro" id="IPR002376">
    <property type="entry name" value="Formyl_transf_N"/>
</dbReference>
<dbReference type="SUPFAM" id="SSF53328">
    <property type="entry name" value="Formyltransferase"/>
    <property type="match status" value="1"/>
</dbReference>
<dbReference type="HAMAP" id="MF_01927">
    <property type="entry name" value="PurU"/>
    <property type="match status" value="1"/>
</dbReference>
<evidence type="ECO:0000259" key="5">
    <source>
        <dbReference type="PROSITE" id="PS51671"/>
    </source>
</evidence>
<dbReference type="CDD" id="cd04875">
    <property type="entry name" value="ACT_F4HF-DF"/>
    <property type="match status" value="1"/>
</dbReference>
<evidence type="ECO:0000313" key="7">
    <source>
        <dbReference type="Proteomes" id="UP001211249"/>
    </source>
</evidence>
<comment type="caution">
    <text evidence="6">The sequence shown here is derived from an EMBL/GenBank/DDBJ whole genome shotgun (WGS) entry which is preliminary data.</text>
</comment>
<gene>
    <name evidence="3 6" type="primary">purU</name>
    <name evidence="6" type="ORF">PN451_16200</name>
</gene>
<dbReference type="PROSITE" id="PS51671">
    <property type="entry name" value="ACT"/>
    <property type="match status" value="1"/>
</dbReference>
<dbReference type="Gene3D" id="3.30.70.260">
    <property type="match status" value="1"/>
</dbReference>
<dbReference type="EC" id="3.5.1.10" evidence="3 4"/>
<keyword evidence="2 3" id="KW-0378">Hydrolase</keyword>
<dbReference type="PRINTS" id="PR01575">
    <property type="entry name" value="FFH4HYDRLASE"/>
</dbReference>
<dbReference type="InterPro" id="IPR045865">
    <property type="entry name" value="ACT-like_dom_sf"/>
</dbReference>
<dbReference type="Gene3D" id="3.40.50.170">
    <property type="entry name" value="Formyl transferase, N-terminal domain"/>
    <property type="match status" value="1"/>
</dbReference>
<evidence type="ECO:0000256" key="4">
    <source>
        <dbReference type="NCBIfam" id="TIGR00655"/>
    </source>
</evidence>
<dbReference type="GO" id="GO:0008864">
    <property type="term" value="F:formyltetrahydrofolate deformylase activity"/>
    <property type="evidence" value="ECO:0007669"/>
    <property type="project" value="UniProtKB-EC"/>
</dbReference>
<dbReference type="EMBL" id="JAQMUC010000093">
    <property type="protein sequence ID" value="MDB9537351.1"/>
    <property type="molecule type" value="Genomic_DNA"/>
</dbReference>
<dbReference type="SUPFAM" id="SSF55021">
    <property type="entry name" value="ACT-like"/>
    <property type="match status" value="1"/>
</dbReference>
<dbReference type="NCBIfam" id="NF004684">
    <property type="entry name" value="PRK06027.1"/>
    <property type="match status" value="1"/>
</dbReference>
<dbReference type="InterPro" id="IPR044074">
    <property type="entry name" value="PurU_ACT"/>
</dbReference>
<dbReference type="InterPro" id="IPR004810">
    <property type="entry name" value="PurU"/>
</dbReference>
<dbReference type="PANTHER" id="PTHR42706:SF1">
    <property type="entry name" value="FORMYLTETRAHYDROFOLATE DEFORMYLASE 2, MITOCHONDRIAL"/>
    <property type="match status" value="1"/>
</dbReference>
<dbReference type="InterPro" id="IPR002912">
    <property type="entry name" value="ACT_dom"/>
</dbReference>
<reference evidence="6 7" key="1">
    <citation type="submission" date="2023-01" db="EMBL/GenBank/DDBJ databases">
        <title>Genomes from the Australian National Cyanobacteria Reference Collection.</title>
        <authorList>
            <person name="Willis A."/>
            <person name="Lee E.M.F."/>
        </authorList>
    </citation>
    <scope>NUCLEOTIDE SEQUENCE [LARGE SCALE GENOMIC DNA]</scope>
    <source>
        <strain evidence="6 7">CS-1226</strain>
    </source>
</reference>
<evidence type="ECO:0000256" key="2">
    <source>
        <dbReference type="ARBA" id="ARBA00022801"/>
    </source>
</evidence>
<comment type="catalytic activity">
    <reaction evidence="3">
        <text>(6R)-10-formyltetrahydrofolate + H2O = (6S)-5,6,7,8-tetrahydrofolate + formate + H(+)</text>
        <dbReference type="Rhea" id="RHEA:19833"/>
        <dbReference type="ChEBI" id="CHEBI:15377"/>
        <dbReference type="ChEBI" id="CHEBI:15378"/>
        <dbReference type="ChEBI" id="CHEBI:15740"/>
        <dbReference type="ChEBI" id="CHEBI:57453"/>
        <dbReference type="ChEBI" id="CHEBI:195366"/>
        <dbReference type="EC" id="3.5.1.10"/>
    </reaction>
</comment>
<feature type="active site" evidence="3">
    <location>
        <position position="228"/>
    </location>
</feature>
<comment type="similarity">
    <text evidence="3">Belongs to the PurU family.</text>
</comment>
<dbReference type="InterPro" id="IPR036477">
    <property type="entry name" value="Formyl_transf_N_sf"/>
</dbReference>
<evidence type="ECO:0000256" key="3">
    <source>
        <dbReference type="HAMAP-Rule" id="MF_01927"/>
    </source>
</evidence>
<evidence type="ECO:0000313" key="6">
    <source>
        <dbReference type="EMBL" id="MDB9537351.1"/>
    </source>
</evidence>
<dbReference type="Pfam" id="PF01842">
    <property type="entry name" value="ACT"/>
    <property type="match status" value="1"/>
</dbReference>
<dbReference type="PANTHER" id="PTHR42706">
    <property type="entry name" value="FORMYLTETRAHYDROFOLATE DEFORMYLASE"/>
    <property type="match status" value="1"/>
</dbReference>
<accession>A0ABT5ALH4</accession>
<dbReference type="RefSeq" id="WP_271797044.1">
    <property type="nucleotide sequence ID" value="NZ_JAQMUC010000093.1"/>
</dbReference>
<feature type="domain" description="ACT" evidence="5">
    <location>
        <begin position="7"/>
        <end position="94"/>
    </location>
</feature>
<proteinExistence type="inferred from homology"/>
<keyword evidence="1 3" id="KW-0554">One-carbon metabolism</keyword>
<dbReference type="PIRSF" id="PIRSF036480">
    <property type="entry name" value="FormyFH4_hydr"/>
    <property type="match status" value="1"/>
</dbReference>